<organism evidence="2 4">
    <name type="scientific">Legionella cherrii</name>
    <dbReference type="NCBI Taxonomy" id="28084"/>
    <lineage>
        <taxon>Bacteria</taxon>
        <taxon>Pseudomonadati</taxon>
        <taxon>Pseudomonadota</taxon>
        <taxon>Gammaproteobacteria</taxon>
        <taxon>Legionellales</taxon>
        <taxon>Legionellaceae</taxon>
        <taxon>Legionella</taxon>
    </lineage>
</organism>
<dbReference type="Pfam" id="PF12697">
    <property type="entry name" value="Abhydrolase_6"/>
    <property type="match status" value="1"/>
</dbReference>
<accession>A0A0W0SAX3</accession>
<evidence type="ECO:0000259" key="1">
    <source>
        <dbReference type="Pfam" id="PF12697"/>
    </source>
</evidence>
<dbReference type="InterPro" id="IPR029058">
    <property type="entry name" value="AB_hydrolase_fold"/>
</dbReference>
<evidence type="ECO:0000313" key="2">
    <source>
        <dbReference type="EMBL" id="KTC80750.1"/>
    </source>
</evidence>
<dbReference type="SUPFAM" id="SSF53474">
    <property type="entry name" value="alpha/beta-Hydrolases"/>
    <property type="match status" value="1"/>
</dbReference>
<sequence length="285" mass="32275">MMMKQNDFRYMSHGKQLLDLKKEDLALLKPINQRGPKKERALLLLHGFTSTPAVYRYLIPQINQYDALVCPALPGHAESIAAFAQAKAEDWLDCAMQECEALFKEYPKVDILGLSLGGILACKLSTTFTFNHMFLLAPALKLRMNIDQNLKLLAVLKKLGFCELRGQAGNLQTDKYAEISYRKIPIPALIELFTLIRTHHWVAPSCPIDLFLGAHDVVVDSKEIERIFSPLANTQIHWLTNSAHVLPLDNDLDQIVQCINQHTSWKQNENTSLRLMDDALGIKEI</sequence>
<keyword evidence="3" id="KW-0378">Hydrolase</keyword>
<dbReference type="InterPro" id="IPR000073">
    <property type="entry name" value="AB_hydrolase_1"/>
</dbReference>
<dbReference type="Proteomes" id="UP000054921">
    <property type="component" value="Unassembled WGS sequence"/>
</dbReference>
<dbReference type="PATRIC" id="fig|28084.5.peg.2999"/>
<proteinExistence type="predicted"/>
<dbReference type="AlphaFoldDB" id="A0A0W0SAX3"/>
<dbReference type="STRING" id="28084.Lche_2770"/>
<protein>
    <submittedName>
        <fullName evidence="2">Lipase</fullName>
        <ecNumber evidence="3">3.1.1.1</ecNumber>
    </submittedName>
</protein>
<dbReference type="EC" id="3.1.1.1" evidence="3"/>
<dbReference type="EMBL" id="LR134173">
    <property type="protein sequence ID" value="VEB34413.1"/>
    <property type="molecule type" value="Genomic_DNA"/>
</dbReference>
<evidence type="ECO:0000313" key="3">
    <source>
        <dbReference type="EMBL" id="VEB34413.1"/>
    </source>
</evidence>
<evidence type="ECO:0000313" key="4">
    <source>
        <dbReference type="Proteomes" id="UP000054921"/>
    </source>
</evidence>
<dbReference type="GO" id="GO:0106435">
    <property type="term" value="F:carboxylesterase activity"/>
    <property type="evidence" value="ECO:0007669"/>
    <property type="project" value="UniProtKB-EC"/>
</dbReference>
<evidence type="ECO:0000313" key="5">
    <source>
        <dbReference type="Proteomes" id="UP000277577"/>
    </source>
</evidence>
<dbReference type="Gene3D" id="3.40.50.1820">
    <property type="entry name" value="alpha/beta hydrolase"/>
    <property type="match status" value="1"/>
</dbReference>
<feature type="domain" description="AB hydrolase-1" evidence="1">
    <location>
        <begin position="42"/>
        <end position="256"/>
    </location>
</feature>
<reference evidence="2 4" key="1">
    <citation type="submission" date="2015-11" db="EMBL/GenBank/DDBJ databases">
        <title>Genomic analysis of 38 Legionella species identifies large and diverse effector repertoires.</title>
        <authorList>
            <person name="Burstein D."/>
            <person name="Amaro F."/>
            <person name="Zusman T."/>
            <person name="Lifshitz Z."/>
            <person name="Cohen O."/>
            <person name="Gilbert J.A."/>
            <person name="Pupko T."/>
            <person name="Shuman H.A."/>
            <person name="Segal G."/>
        </authorList>
    </citation>
    <scope>NUCLEOTIDE SEQUENCE [LARGE SCALE GENOMIC DNA]</scope>
    <source>
        <strain evidence="2 4">ORW</strain>
    </source>
</reference>
<gene>
    <name evidence="3" type="primary">est</name>
    <name evidence="2" type="ORF">Lche_2770</name>
    <name evidence="3" type="ORF">NCTC11976_00829</name>
</gene>
<dbReference type="EMBL" id="LNXW01000013">
    <property type="protein sequence ID" value="KTC80750.1"/>
    <property type="molecule type" value="Genomic_DNA"/>
</dbReference>
<name>A0A0W0SAX3_9GAMM</name>
<keyword evidence="5" id="KW-1185">Reference proteome</keyword>
<dbReference type="Proteomes" id="UP000277577">
    <property type="component" value="Chromosome"/>
</dbReference>
<reference evidence="3 5" key="2">
    <citation type="submission" date="2018-12" db="EMBL/GenBank/DDBJ databases">
        <authorList>
            <consortium name="Pathogen Informatics"/>
        </authorList>
    </citation>
    <scope>NUCLEOTIDE SEQUENCE [LARGE SCALE GENOMIC DNA]</scope>
    <source>
        <strain evidence="3 5">NCTC11976</strain>
    </source>
</reference>